<dbReference type="EMBL" id="FRBR01000003">
    <property type="protein sequence ID" value="SHL51991.1"/>
    <property type="molecule type" value="Genomic_DNA"/>
</dbReference>
<dbReference type="InterPro" id="IPR036852">
    <property type="entry name" value="Peptidase_S8/S53_dom_sf"/>
</dbReference>
<evidence type="ECO:0000256" key="1">
    <source>
        <dbReference type="ARBA" id="ARBA00011073"/>
    </source>
</evidence>
<reference evidence="8 9" key="1">
    <citation type="submission" date="2016-11" db="EMBL/GenBank/DDBJ databases">
        <authorList>
            <person name="Jaros S."/>
            <person name="Januszkiewicz K."/>
            <person name="Wedrychowicz H."/>
        </authorList>
    </citation>
    <scope>NUCLEOTIDE SEQUENCE [LARGE SCALE GENOMIC DNA]</scope>
    <source>
        <strain evidence="8 9">DSM 29589</strain>
    </source>
</reference>
<dbReference type="InterPro" id="IPR006311">
    <property type="entry name" value="TAT_signal"/>
</dbReference>
<evidence type="ECO:0000313" key="9">
    <source>
        <dbReference type="Proteomes" id="UP000183974"/>
    </source>
</evidence>
<dbReference type="PROSITE" id="PS51892">
    <property type="entry name" value="SUBTILASE"/>
    <property type="match status" value="1"/>
</dbReference>
<organism evidence="8 9">
    <name type="scientific">Roseovarius pacificus</name>
    <dbReference type="NCBI Taxonomy" id="337701"/>
    <lineage>
        <taxon>Bacteria</taxon>
        <taxon>Pseudomonadati</taxon>
        <taxon>Pseudomonadota</taxon>
        <taxon>Alphaproteobacteria</taxon>
        <taxon>Rhodobacterales</taxon>
        <taxon>Roseobacteraceae</taxon>
        <taxon>Roseovarius</taxon>
    </lineage>
</organism>
<dbReference type="CDD" id="cd05561">
    <property type="entry name" value="Peptidases_S8_4"/>
    <property type="match status" value="1"/>
</dbReference>
<dbReference type="RefSeq" id="WP_073034206.1">
    <property type="nucleotide sequence ID" value="NZ_BMLR01000003.1"/>
</dbReference>
<evidence type="ECO:0000259" key="7">
    <source>
        <dbReference type="Pfam" id="PF00082"/>
    </source>
</evidence>
<accession>A0A1M7BAM3</accession>
<evidence type="ECO:0000256" key="5">
    <source>
        <dbReference type="PROSITE-ProRule" id="PRU01240"/>
    </source>
</evidence>
<dbReference type="Gene3D" id="3.40.50.200">
    <property type="entry name" value="Peptidase S8/S53 domain"/>
    <property type="match status" value="1"/>
</dbReference>
<dbReference type="PROSITE" id="PS51318">
    <property type="entry name" value="TAT"/>
    <property type="match status" value="1"/>
</dbReference>
<evidence type="ECO:0000256" key="6">
    <source>
        <dbReference type="SAM" id="MobiDB-lite"/>
    </source>
</evidence>
<feature type="active site" description="Charge relay system" evidence="5">
    <location>
        <position position="226"/>
    </location>
</feature>
<comment type="similarity">
    <text evidence="1 5">Belongs to the peptidase S8 family.</text>
</comment>
<dbReference type="PANTHER" id="PTHR43806:SF11">
    <property type="entry name" value="CEREVISIN-RELATED"/>
    <property type="match status" value="1"/>
</dbReference>
<keyword evidence="3 5" id="KW-0378">Hydrolase</keyword>
<protein>
    <submittedName>
        <fullName evidence="8">Subtilase family protein</fullName>
    </submittedName>
</protein>
<dbReference type="GO" id="GO:0004252">
    <property type="term" value="F:serine-type endopeptidase activity"/>
    <property type="evidence" value="ECO:0007669"/>
    <property type="project" value="UniProtKB-UniRule"/>
</dbReference>
<dbReference type="InterPro" id="IPR000209">
    <property type="entry name" value="Peptidase_S8/S53_dom"/>
</dbReference>
<dbReference type="InterPro" id="IPR050131">
    <property type="entry name" value="Peptidase_S8_subtilisin-like"/>
</dbReference>
<feature type="region of interest" description="Disordered" evidence="6">
    <location>
        <begin position="43"/>
        <end position="89"/>
    </location>
</feature>
<evidence type="ECO:0000256" key="2">
    <source>
        <dbReference type="ARBA" id="ARBA00022670"/>
    </source>
</evidence>
<feature type="compositionally biased region" description="Gly residues" evidence="6">
    <location>
        <begin position="43"/>
        <end position="68"/>
    </location>
</feature>
<dbReference type="STRING" id="337701.SAMN05444398_103152"/>
<dbReference type="GO" id="GO:0006508">
    <property type="term" value="P:proteolysis"/>
    <property type="evidence" value="ECO:0007669"/>
    <property type="project" value="UniProtKB-KW"/>
</dbReference>
<proteinExistence type="inferred from homology"/>
<name>A0A1M7BAM3_9RHOB</name>
<feature type="active site" description="Charge relay system" evidence="5">
    <location>
        <position position="194"/>
    </location>
</feature>
<evidence type="ECO:0000313" key="8">
    <source>
        <dbReference type="EMBL" id="SHL51991.1"/>
    </source>
</evidence>
<feature type="domain" description="Peptidase S8/S53" evidence="7">
    <location>
        <begin position="190"/>
        <end position="429"/>
    </location>
</feature>
<feature type="compositionally biased region" description="Basic residues" evidence="6">
    <location>
        <begin position="69"/>
        <end position="83"/>
    </location>
</feature>
<keyword evidence="4 5" id="KW-0720">Serine protease</keyword>
<dbReference type="PRINTS" id="PR00723">
    <property type="entry name" value="SUBTILISIN"/>
</dbReference>
<feature type="active site" description="Charge relay system" evidence="5">
    <location>
        <position position="381"/>
    </location>
</feature>
<sequence>MSDQNDDGPDLTRRKFLARIGLAGATAYTAPALTHLGMAHASGGGSGGGGSGGSGGVGGSGGSGGGGRFLRRRRVRRTRRRVVQRTPPPPPELILFLPVGTGADPVREAGYTVRAEAANTTLGGTLYRLGLPPGVSPEDGTAQLVALLPGATVDENHIYTADEFLCDDDGCAAHEMIGWSGWPSIYAPRIGMVDTGINQDHPALAGQNLIVHQADLGDRAEAGRKHGTAIAAMLVGRLDYRVPGLLPNATLVAVEAFHRGYYGEQADVFSLASAVDILGAADVNVINMSFSGPRNAILGQLVQRMAEQDIAVVAAAGNEGPGADPVYPAAFERVLAVTAIDRDERAYRQANQGGYINFAAPGVRIWAAASVSGGRLKSGTSYAAPFVTATLAVQRLRAPGVPLEQIVDEMNRCAKDLGDAGHDPVFGHGLVAAPGQCFADDPQLFPVAGD</sequence>
<gene>
    <name evidence="8" type="ORF">SAMN05444398_103152</name>
</gene>
<evidence type="ECO:0000256" key="4">
    <source>
        <dbReference type="ARBA" id="ARBA00022825"/>
    </source>
</evidence>
<keyword evidence="2 5" id="KW-0645">Protease</keyword>
<dbReference type="Proteomes" id="UP000183974">
    <property type="component" value="Unassembled WGS sequence"/>
</dbReference>
<dbReference type="AlphaFoldDB" id="A0A1M7BAM3"/>
<dbReference type="Pfam" id="PF00082">
    <property type="entry name" value="Peptidase_S8"/>
    <property type="match status" value="1"/>
</dbReference>
<keyword evidence="9" id="KW-1185">Reference proteome</keyword>
<dbReference type="SUPFAM" id="SSF52743">
    <property type="entry name" value="Subtilisin-like"/>
    <property type="match status" value="1"/>
</dbReference>
<dbReference type="PANTHER" id="PTHR43806">
    <property type="entry name" value="PEPTIDASE S8"/>
    <property type="match status" value="1"/>
</dbReference>
<evidence type="ECO:0000256" key="3">
    <source>
        <dbReference type="ARBA" id="ARBA00022801"/>
    </source>
</evidence>
<dbReference type="InterPro" id="IPR015500">
    <property type="entry name" value="Peptidase_S8_subtilisin-rel"/>
</dbReference>